<protein>
    <submittedName>
        <fullName evidence="1">Uncharacterized protein</fullName>
    </submittedName>
</protein>
<accession>A0ABZ3CQM1</accession>
<dbReference type="EMBL" id="CP151919">
    <property type="protein sequence ID" value="XAD53452.1"/>
    <property type="molecule type" value="Genomic_DNA"/>
</dbReference>
<evidence type="ECO:0000313" key="2">
    <source>
        <dbReference type="Proteomes" id="UP001453229"/>
    </source>
</evidence>
<reference evidence="1 2" key="1">
    <citation type="submission" date="2024-04" db="EMBL/GenBank/DDBJ databases">
        <title>Salinicola lusitanus LLJ914,a marine bacterium isolated from the Okinawa Trough.</title>
        <authorList>
            <person name="Li J."/>
        </authorList>
    </citation>
    <scope>NUCLEOTIDE SEQUENCE [LARGE SCALE GENOMIC DNA]</scope>
    <source>
        <strain evidence="1 2">LLJ914</strain>
    </source>
</reference>
<dbReference type="Proteomes" id="UP001453229">
    <property type="component" value="Chromosome"/>
</dbReference>
<proteinExistence type="predicted"/>
<evidence type="ECO:0000313" key="1">
    <source>
        <dbReference type="EMBL" id="XAD53452.1"/>
    </source>
</evidence>
<keyword evidence="2" id="KW-1185">Reference proteome</keyword>
<name>A0ABZ3CQM1_9GAMM</name>
<sequence>MPQFTKLTGVTFTDTSLPILRDLGEGVANLPDLSAWVNANPNNYYLDQLGNLALKDLSPAGADFVIASNRSKGPSVSLGALSGYNVVSFAGNDGDTGGMQRSVSDAPVGADAEMTFAAVIRVTGNLNSNHNLVTTGQSNIGVPMYATNSAQRLGISTPDVNTVQDADLTKWAIVIGSISGGSVKLLSPVDLETISQSTGADYNTSSAVYLGQNNSTSSHLVGDVAELIVTYSDLLAEGNAYHLRNLLDYWKAKFGV</sequence>
<dbReference type="RefSeq" id="WP_342594512.1">
    <property type="nucleotide sequence ID" value="NZ_CP151919.1"/>
</dbReference>
<gene>
    <name evidence="1" type="ORF">AAGT95_16630</name>
</gene>
<organism evidence="1 2">
    <name type="scientific">Salinicola lusitanus</name>
    <dbReference type="NCBI Taxonomy" id="1949085"/>
    <lineage>
        <taxon>Bacteria</taxon>
        <taxon>Pseudomonadati</taxon>
        <taxon>Pseudomonadota</taxon>
        <taxon>Gammaproteobacteria</taxon>
        <taxon>Oceanospirillales</taxon>
        <taxon>Halomonadaceae</taxon>
        <taxon>Salinicola</taxon>
    </lineage>
</organism>